<dbReference type="Proteomes" id="UP000030755">
    <property type="component" value="Unassembled WGS sequence"/>
</dbReference>
<keyword evidence="1" id="KW-0234">DNA repair</keyword>
<dbReference type="SUPFAM" id="SSF48371">
    <property type="entry name" value="ARM repeat"/>
    <property type="match status" value="1"/>
</dbReference>
<keyword evidence="1" id="KW-0227">DNA damage</keyword>
<name>A0A075B0A5_ROZAC</name>
<comment type="similarity">
    <text evidence="1">Belongs to the MET18/MMS19 family.</text>
</comment>
<dbReference type="InterPro" id="IPR039920">
    <property type="entry name" value="MMS19"/>
</dbReference>
<comment type="subcellular location">
    <subcellularLocation>
        <location evidence="1">Nucleus</location>
    </subcellularLocation>
</comment>
<dbReference type="PANTHER" id="PTHR12891">
    <property type="entry name" value="DNA REPAIR/TRANSCRIPTION PROTEIN MET18/MMS19"/>
    <property type="match status" value="1"/>
</dbReference>
<sequence>MLERLDDTYCAQPLLAGIYYLLKNNILNSQDILKIHPKFLEDFNANSFEKQTRLLVIQIFECIATEYSQVLVQSNDAQEFIDSFVVAMDGEKDPEILNVCFNTHKQISSNLPLEEEQVENFFDVVYCYFPITFKTSIDDVNAKLLKSSLKECLINHKLFLSYLIPQLLDKIEADSSNVKVDVLDLLSSLFQTQTFPLTVLSNHLDGLINIILTHIYQNVDEHVEAYSMECFLKLIHLVIQSPGTLEYDPLSVLTLNFELRINQSFDRPESKDAVTSLKLLKEICKSAKVLANTFFADLIRYLFKKGNDQVLSSNKQIFIEAVSILVQFSDQIDESKIQIDEILHFVLINENEFPGKPKWALPTLQVFSSLVPMLNDDQIVFILNKLKTLLIRDPENETEMNPAFVESFVNENIELKNENFISIYEKLVDSSNDLFLFINSYMEKAERVDYDSLIKLLSHDLFNQEIALKFAKSWIHSVLDELRQDYRTLEVFLVALLRKLNSHCQIQFLKNSIFLYFDHDAIIFEQSFQSNDDVFNSILVTCAICCSTDDVIKSVQEINPLIIKSFNIFKTSPIGEYAVASLVNKLDADYNIVENILNLQLPINFQMMICKGLFLRGEIDKALEIFSAIVGSIHISDIEYISKLFESHTFFLTKLTFCKIKLLAKQRFLSKAIAMLLENPEDNKSIKLGLISIFFLKSNDSITTDFTDQVGALHLMQFRHPTEFISVKCFEQFVNDNYSLIMESILSTLNAPVEMKFKLTTLDCLLHLLKCDYKLVYPHKTLILNTLNACLDHPKRLVRKKAVYCKTFLLLTDNE</sequence>
<dbReference type="GO" id="GO:0005634">
    <property type="term" value="C:nucleus"/>
    <property type="evidence" value="ECO:0007669"/>
    <property type="project" value="UniProtKB-SubCell"/>
</dbReference>
<dbReference type="GO" id="GO:0016226">
    <property type="term" value="P:iron-sulfur cluster assembly"/>
    <property type="evidence" value="ECO:0007669"/>
    <property type="project" value="UniProtKB-UniRule"/>
</dbReference>
<evidence type="ECO:0000259" key="2">
    <source>
        <dbReference type="Pfam" id="PF14500"/>
    </source>
</evidence>
<dbReference type="Pfam" id="PF14500">
    <property type="entry name" value="MMS19_N"/>
    <property type="match status" value="1"/>
</dbReference>
<dbReference type="GO" id="GO:0097361">
    <property type="term" value="C:cytosolic [4Fe-4S] assembly targeting complex"/>
    <property type="evidence" value="ECO:0007669"/>
    <property type="project" value="UniProtKB-UniRule"/>
</dbReference>
<dbReference type="EMBL" id="KE560959">
    <property type="protein sequence ID" value="EPZ34389.1"/>
    <property type="molecule type" value="Genomic_DNA"/>
</dbReference>
<keyword evidence="4" id="KW-1185">Reference proteome</keyword>
<evidence type="ECO:0000313" key="3">
    <source>
        <dbReference type="EMBL" id="EPZ34389.1"/>
    </source>
</evidence>
<evidence type="ECO:0000256" key="1">
    <source>
        <dbReference type="RuleBase" id="RU367072"/>
    </source>
</evidence>
<reference evidence="3 4" key="1">
    <citation type="journal article" date="2013" name="Curr. Biol.">
        <title>Shared signatures of parasitism and phylogenomics unite Cryptomycota and microsporidia.</title>
        <authorList>
            <person name="James T.Y."/>
            <person name="Pelin A."/>
            <person name="Bonen L."/>
            <person name="Ahrendt S."/>
            <person name="Sain D."/>
            <person name="Corradi N."/>
            <person name="Stajich J.E."/>
        </authorList>
    </citation>
    <scope>NUCLEOTIDE SEQUENCE [LARGE SCALE GENOMIC DNA]</scope>
    <source>
        <strain evidence="3 4">CSF55</strain>
    </source>
</reference>
<dbReference type="HOGENOM" id="CLU_346519_0_0_1"/>
<keyword evidence="1" id="KW-0539">Nucleus</keyword>
<dbReference type="PANTHER" id="PTHR12891:SF0">
    <property type="entry name" value="MMS19 NUCLEOTIDE EXCISION REPAIR PROTEIN HOMOLOG"/>
    <property type="match status" value="1"/>
</dbReference>
<proteinExistence type="inferred from homology"/>
<dbReference type="OrthoDB" id="5566687at2759"/>
<accession>A0A075B0A5</accession>
<comment type="function">
    <text evidence="1">Key component of the cytosolic iron-sulfur protein assembly (CIA) complex, a multiprotein complex that mediates the incorporation of iron-sulfur cluster into apoproteins specifically involved in DNA metabolism and genomic integrity. In the CIA complex, MMS19 acts as an adapter between early-acting CIA components and a subset of cellular target iron-sulfur proteins.</text>
</comment>
<gene>
    <name evidence="3" type="ORF">O9G_000576</name>
</gene>
<dbReference type="AlphaFoldDB" id="A0A075B0A5"/>
<feature type="domain" description="MMS19 N-terminal" evidence="2">
    <location>
        <begin position="2"/>
        <end position="215"/>
    </location>
</feature>
<protein>
    <recommendedName>
        <fullName evidence="1">MMS19 nucleotide excision repair protein</fullName>
    </recommendedName>
</protein>
<dbReference type="GO" id="GO:0006281">
    <property type="term" value="P:DNA repair"/>
    <property type="evidence" value="ECO:0007669"/>
    <property type="project" value="UniProtKB-UniRule"/>
</dbReference>
<evidence type="ECO:0000313" key="4">
    <source>
        <dbReference type="Proteomes" id="UP000030755"/>
    </source>
</evidence>
<dbReference type="InterPro" id="IPR016024">
    <property type="entry name" value="ARM-type_fold"/>
</dbReference>
<dbReference type="GO" id="GO:0051604">
    <property type="term" value="P:protein maturation"/>
    <property type="evidence" value="ECO:0007669"/>
    <property type="project" value="UniProtKB-UniRule"/>
</dbReference>
<dbReference type="STRING" id="988480.A0A075B0A5"/>
<organism evidence="3 4">
    <name type="scientific">Rozella allomycis (strain CSF55)</name>
    <dbReference type="NCBI Taxonomy" id="988480"/>
    <lineage>
        <taxon>Eukaryota</taxon>
        <taxon>Fungi</taxon>
        <taxon>Fungi incertae sedis</taxon>
        <taxon>Cryptomycota</taxon>
        <taxon>Cryptomycota incertae sedis</taxon>
        <taxon>Rozella</taxon>
    </lineage>
</organism>
<dbReference type="InterPro" id="IPR029240">
    <property type="entry name" value="MMS19_N"/>
</dbReference>